<gene>
    <name evidence="2" type="ORF">BN946_scf184775.g23</name>
</gene>
<dbReference type="HOGENOM" id="CLU_1090471_0_0_1"/>
<feature type="compositionally biased region" description="Polar residues" evidence="1">
    <location>
        <begin position="211"/>
        <end position="220"/>
    </location>
</feature>
<keyword evidence="3" id="KW-1185">Reference proteome</keyword>
<evidence type="ECO:0000313" key="2">
    <source>
        <dbReference type="EMBL" id="CDO77332.1"/>
    </source>
</evidence>
<dbReference type="Proteomes" id="UP000029665">
    <property type="component" value="Unassembled WGS sequence"/>
</dbReference>
<feature type="region of interest" description="Disordered" evidence="1">
    <location>
        <begin position="194"/>
        <end position="255"/>
    </location>
</feature>
<accession>A0A060SS46</accession>
<evidence type="ECO:0000313" key="3">
    <source>
        <dbReference type="Proteomes" id="UP000029665"/>
    </source>
</evidence>
<sequence length="255" mass="27800">MFSPLSLSLKSGSPISLAAPSPRAYRSKASPTERPPPRQEQPHMHGPGIDLSTLVGRILTRVRRSRAHPSLTLHFADGGAVQVRVVGYDPQYRGIPKTLESDSPVLNPASGATDVKLTVKHAAMITLSDKAFQMESGGRGTRSGTARESRWTQKHAAFAVKGWHCIWATLAEYDEKDVGTCVFRNFADVYVDSVQPTSVSPTSRPPARSLTRVNSPSSVPHSGEPTLDPAPTPKSKKPKRRARKNKKTPVPQARW</sequence>
<comment type="caution">
    <text evidence="2">The sequence shown here is derived from an EMBL/GenBank/DDBJ whole genome shotgun (WGS) entry which is preliminary data.</text>
</comment>
<dbReference type="OrthoDB" id="3197787at2759"/>
<feature type="compositionally biased region" description="Low complexity" evidence="1">
    <location>
        <begin position="1"/>
        <end position="17"/>
    </location>
</feature>
<feature type="compositionally biased region" description="Basic residues" evidence="1">
    <location>
        <begin position="234"/>
        <end position="247"/>
    </location>
</feature>
<dbReference type="EMBL" id="CCBP010000449">
    <property type="protein sequence ID" value="CDO77332.1"/>
    <property type="molecule type" value="Genomic_DNA"/>
</dbReference>
<organism evidence="2 3">
    <name type="scientific">Pycnoporus cinnabarinus</name>
    <name type="common">Cinnabar-red polypore</name>
    <name type="synonym">Trametes cinnabarina</name>
    <dbReference type="NCBI Taxonomy" id="5643"/>
    <lineage>
        <taxon>Eukaryota</taxon>
        <taxon>Fungi</taxon>
        <taxon>Dikarya</taxon>
        <taxon>Basidiomycota</taxon>
        <taxon>Agaricomycotina</taxon>
        <taxon>Agaricomycetes</taxon>
        <taxon>Polyporales</taxon>
        <taxon>Polyporaceae</taxon>
        <taxon>Trametes</taxon>
    </lineage>
</organism>
<dbReference type="STRING" id="5643.A0A060SS46"/>
<dbReference type="AlphaFoldDB" id="A0A060SS46"/>
<name>A0A060SS46_PYCCI</name>
<evidence type="ECO:0000256" key="1">
    <source>
        <dbReference type="SAM" id="MobiDB-lite"/>
    </source>
</evidence>
<reference evidence="2" key="1">
    <citation type="submission" date="2014-01" db="EMBL/GenBank/DDBJ databases">
        <title>The genome of the white-rot fungus Pycnoporus cinnabarinus: a basidiomycete model with a versatile arsenal for lignocellulosic biomass breakdown.</title>
        <authorList>
            <person name="Levasseur A."/>
            <person name="Lomascolo A."/>
            <person name="Ruiz-Duenas F.J."/>
            <person name="Uzan E."/>
            <person name="Piumi F."/>
            <person name="Kues U."/>
            <person name="Ram A.F.J."/>
            <person name="Murat C."/>
            <person name="Haon M."/>
            <person name="Benoit I."/>
            <person name="Arfi Y."/>
            <person name="Chevret D."/>
            <person name="Drula E."/>
            <person name="Kwon M.J."/>
            <person name="Gouret P."/>
            <person name="Lesage-Meessen L."/>
            <person name="Lombard V."/>
            <person name="Mariette J."/>
            <person name="Noirot C."/>
            <person name="Park J."/>
            <person name="Patyshakuliyeva A."/>
            <person name="Wieneger R.A.B."/>
            <person name="Wosten H.A.B."/>
            <person name="Martin F."/>
            <person name="Coutinho P.M."/>
            <person name="de Vries R."/>
            <person name="Martinez A.T."/>
            <person name="Klopp C."/>
            <person name="Pontarotti P."/>
            <person name="Henrissat B."/>
            <person name="Record E."/>
        </authorList>
    </citation>
    <scope>NUCLEOTIDE SEQUENCE [LARGE SCALE GENOMIC DNA]</scope>
    <source>
        <strain evidence="2">BRFM137</strain>
    </source>
</reference>
<protein>
    <submittedName>
        <fullName evidence="2">Uncharacterized protein</fullName>
    </submittedName>
</protein>
<proteinExistence type="predicted"/>
<feature type="region of interest" description="Disordered" evidence="1">
    <location>
        <begin position="1"/>
        <end position="50"/>
    </location>
</feature>